<proteinExistence type="predicted"/>
<sequence length="40" mass="4620">MSLLHRYIIFTPARPTQPLHHQYQSRHPPAVSRHITSASS</sequence>
<name>A0A5B7K2G0_PORTR</name>
<dbReference type="Proteomes" id="UP000324222">
    <property type="component" value="Unassembled WGS sequence"/>
</dbReference>
<dbReference type="EMBL" id="VSRR010117827">
    <property type="protein sequence ID" value="MPC99318.1"/>
    <property type="molecule type" value="Genomic_DNA"/>
</dbReference>
<reference evidence="2 3" key="1">
    <citation type="submission" date="2019-05" db="EMBL/GenBank/DDBJ databases">
        <title>Another draft genome of Portunus trituberculatus and its Hox gene families provides insights of decapod evolution.</title>
        <authorList>
            <person name="Jeong J.-H."/>
            <person name="Song I."/>
            <person name="Kim S."/>
            <person name="Choi T."/>
            <person name="Kim D."/>
            <person name="Ryu S."/>
            <person name="Kim W."/>
        </authorList>
    </citation>
    <scope>NUCLEOTIDE SEQUENCE [LARGE SCALE GENOMIC DNA]</scope>
    <source>
        <tissue evidence="2">Muscle</tissue>
    </source>
</reference>
<feature type="region of interest" description="Disordered" evidence="1">
    <location>
        <begin position="18"/>
        <end position="40"/>
    </location>
</feature>
<comment type="caution">
    <text evidence="2">The sequence shown here is derived from an EMBL/GenBank/DDBJ whole genome shotgun (WGS) entry which is preliminary data.</text>
</comment>
<dbReference type="AlphaFoldDB" id="A0A5B7K2G0"/>
<gene>
    <name evidence="2" type="ORF">E2C01_094724</name>
</gene>
<protein>
    <submittedName>
        <fullName evidence="2">Uncharacterized protein</fullName>
    </submittedName>
</protein>
<evidence type="ECO:0000313" key="2">
    <source>
        <dbReference type="EMBL" id="MPC99318.1"/>
    </source>
</evidence>
<accession>A0A5B7K2G0</accession>
<keyword evidence="3" id="KW-1185">Reference proteome</keyword>
<evidence type="ECO:0000313" key="3">
    <source>
        <dbReference type="Proteomes" id="UP000324222"/>
    </source>
</evidence>
<evidence type="ECO:0000256" key="1">
    <source>
        <dbReference type="SAM" id="MobiDB-lite"/>
    </source>
</evidence>
<organism evidence="2 3">
    <name type="scientific">Portunus trituberculatus</name>
    <name type="common">Swimming crab</name>
    <name type="synonym">Neptunus trituberculatus</name>
    <dbReference type="NCBI Taxonomy" id="210409"/>
    <lineage>
        <taxon>Eukaryota</taxon>
        <taxon>Metazoa</taxon>
        <taxon>Ecdysozoa</taxon>
        <taxon>Arthropoda</taxon>
        <taxon>Crustacea</taxon>
        <taxon>Multicrustacea</taxon>
        <taxon>Malacostraca</taxon>
        <taxon>Eumalacostraca</taxon>
        <taxon>Eucarida</taxon>
        <taxon>Decapoda</taxon>
        <taxon>Pleocyemata</taxon>
        <taxon>Brachyura</taxon>
        <taxon>Eubrachyura</taxon>
        <taxon>Portunoidea</taxon>
        <taxon>Portunidae</taxon>
        <taxon>Portuninae</taxon>
        <taxon>Portunus</taxon>
    </lineage>
</organism>